<feature type="region of interest" description="Disordered" evidence="1">
    <location>
        <begin position="897"/>
        <end position="941"/>
    </location>
</feature>
<protein>
    <recommendedName>
        <fullName evidence="4">Cytokinesis inhibitor byr4</fullName>
    </recommendedName>
</protein>
<organism evidence="2 3">
    <name type="scientific">Neoarthrinium moseri</name>
    <dbReference type="NCBI Taxonomy" id="1658444"/>
    <lineage>
        <taxon>Eukaryota</taxon>
        <taxon>Fungi</taxon>
        <taxon>Dikarya</taxon>
        <taxon>Ascomycota</taxon>
        <taxon>Pezizomycotina</taxon>
        <taxon>Sordariomycetes</taxon>
        <taxon>Xylariomycetidae</taxon>
        <taxon>Amphisphaeriales</taxon>
        <taxon>Apiosporaceae</taxon>
        <taxon>Neoarthrinium</taxon>
    </lineage>
</organism>
<comment type="caution">
    <text evidence="2">The sequence shown here is derived from an EMBL/GenBank/DDBJ whole genome shotgun (WGS) entry which is preliminary data.</text>
</comment>
<feature type="region of interest" description="Disordered" evidence="1">
    <location>
        <begin position="36"/>
        <end position="64"/>
    </location>
</feature>
<dbReference type="EMBL" id="JAFIMR010000010">
    <property type="protein sequence ID" value="KAI1873543.1"/>
    <property type="molecule type" value="Genomic_DNA"/>
</dbReference>
<feature type="region of interest" description="Disordered" evidence="1">
    <location>
        <begin position="834"/>
        <end position="859"/>
    </location>
</feature>
<feature type="compositionally biased region" description="Low complexity" evidence="1">
    <location>
        <begin position="292"/>
        <end position="308"/>
    </location>
</feature>
<dbReference type="OrthoDB" id="19159at2759"/>
<dbReference type="Proteomes" id="UP000829685">
    <property type="component" value="Unassembled WGS sequence"/>
</dbReference>
<dbReference type="AlphaFoldDB" id="A0A9P9WPV8"/>
<dbReference type="GO" id="GO:0005096">
    <property type="term" value="F:GTPase activator activity"/>
    <property type="evidence" value="ECO:0007669"/>
    <property type="project" value="InterPro"/>
</dbReference>
<dbReference type="GO" id="GO:1990334">
    <property type="term" value="C:Bfa1-Bub2 complex"/>
    <property type="evidence" value="ECO:0007669"/>
    <property type="project" value="InterPro"/>
</dbReference>
<feature type="compositionally biased region" description="Basic and acidic residues" evidence="1">
    <location>
        <begin position="544"/>
        <end position="556"/>
    </location>
</feature>
<dbReference type="PANTHER" id="PTHR35140">
    <property type="entry name" value="MITOTIC CHECK POINT PROTEIN BFA1"/>
    <property type="match status" value="1"/>
</dbReference>
<feature type="compositionally biased region" description="Basic and acidic residues" evidence="1">
    <location>
        <begin position="916"/>
        <end position="931"/>
    </location>
</feature>
<feature type="compositionally biased region" description="Low complexity" evidence="1">
    <location>
        <begin position="471"/>
        <end position="495"/>
    </location>
</feature>
<proteinExistence type="predicted"/>
<evidence type="ECO:0000313" key="2">
    <source>
        <dbReference type="EMBL" id="KAI1873543.1"/>
    </source>
</evidence>
<evidence type="ECO:0000313" key="3">
    <source>
        <dbReference type="Proteomes" id="UP000829685"/>
    </source>
</evidence>
<evidence type="ECO:0000256" key="1">
    <source>
        <dbReference type="SAM" id="MobiDB-lite"/>
    </source>
</evidence>
<dbReference type="GO" id="GO:0031578">
    <property type="term" value="P:mitotic spindle orientation checkpoint signaling"/>
    <property type="evidence" value="ECO:0007669"/>
    <property type="project" value="TreeGrafter"/>
</dbReference>
<sequence>MDTLRLKPRLPVEDEVENWDDDDFMIDNEDLTFRSASTATTSNHPNRRDSHASFRSDRESLFGDEERQVHLAGEDEKSTMDAIAAATTAGIPIPHNVPPSALMGGTIKRLGGRKIKKVIQEDWGDDIEMPKNGQALRMKHRDASQFPETLRQVSGSVTSSPVKLMSPPVIHESPRKENQPPTSSPASTLDRFRDNDDDDDDVFGDGPATIKAPKLRPQHKPISLITPPTPQKKDEDDDFEMDLELPSSGKLKLTNRRDIPPKTPNVNSGDEFDWGEGSLGTRFGGTRRDPFSNRSSSASALSPSIASSITAESEDDVFDGIVLPTGPLDLNERLKRRKQSRSPARPSDTDKRPRSSKQHGPETPVAEKDKEDLLDGLDLGDSDVFGSGKFTLHRNVKVKETRQSSPARPKTALSLTFTQKPVAAQPSRLPRPTHIHHERSHTQSSLEPVSESGGPIPVRPARRSQSRMGHSATSSVSSIATPTTPSSTMSFQPSTPRRRELGQKASTGQLRNESTTTSAQLLRFKRSLPVMKGPESPARSVGSRYERPSSRTDSHRSQSALRPKTPVERARTAYEGSAAQARKNYVPFLAGGSTASQSHHVTARSSRTLRRHDSDYGPETRPLSRAMSRSTMRSPSPRKNRSVDKIAIEPWQQLNKPRRQRQFGDGTELDGFDDLPTSAQTESKYTKQPQGSSRGSIRNKIYQNVLPDRSTPSPVSPYSPARVDYQPHFARDTAASRMAREASLAQRAPSGPLAPLTSQRIGQLSTRTNLNPHIPHLPHGSIRTKKTRKPPQLKPHLISNLTSAKESKVVNGMTYDPVTCRWDGNENVLNAFDAPASSPSTASLPPHMAGNKENGTPRPYLITPMGVPKGVKREGNMVFDPQAMRWLELTNKVASATSTDDPMEGFDALEDEDDPFKDIPDLEDKDAEKGEGGNGRVSDIGSEWLVGEEFDVGPEFVRRQREEEDRWRKKCERWISTTARDNDAWRWALRDIVQGS</sequence>
<dbReference type="InterPro" id="IPR034586">
    <property type="entry name" value="Bfa1/Byr4"/>
</dbReference>
<reference evidence="2" key="1">
    <citation type="submission" date="2021-03" db="EMBL/GenBank/DDBJ databases">
        <title>Revisited historic fungal species revealed as producer of novel bioactive compounds through whole genome sequencing and comparative genomics.</title>
        <authorList>
            <person name="Vignolle G.A."/>
            <person name="Hochenegger N."/>
            <person name="Mach R.L."/>
            <person name="Mach-Aigner A.R."/>
            <person name="Javad Rahimi M."/>
            <person name="Salim K.A."/>
            <person name="Chan C.M."/>
            <person name="Lim L.B.L."/>
            <person name="Cai F."/>
            <person name="Druzhinina I.S."/>
            <person name="U'Ren J.M."/>
            <person name="Derntl C."/>
        </authorList>
    </citation>
    <scope>NUCLEOTIDE SEQUENCE</scope>
    <source>
        <strain evidence="2">TUCIM 5799</strain>
    </source>
</reference>
<feature type="compositionally biased region" description="Polar residues" evidence="1">
    <location>
        <begin position="677"/>
        <end position="696"/>
    </location>
</feature>
<feature type="compositionally biased region" description="Polar residues" evidence="1">
    <location>
        <begin position="504"/>
        <end position="520"/>
    </location>
</feature>
<dbReference type="GO" id="GO:0044732">
    <property type="term" value="C:mitotic spindle pole body"/>
    <property type="evidence" value="ECO:0007669"/>
    <property type="project" value="TreeGrafter"/>
</dbReference>
<feature type="compositionally biased region" description="Basic residues" evidence="1">
    <location>
        <begin position="782"/>
        <end position="791"/>
    </location>
</feature>
<keyword evidence="3" id="KW-1185">Reference proteome</keyword>
<feature type="compositionally biased region" description="Polar residues" evidence="1">
    <location>
        <begin position="151"/>
        <end position="161"/>
    </location>
</feature>
<evidence type="ECO:0008006" key="4">
    <source>
        <dbReference type="Google" id="ProtNLM"/>
    </source>
</evidence>
<feature type="region of interest" description="Disordered" evidence="1">
    <location>
        <begin position="768"/>
        <end position="794"/>
    </location>
</feature>
<feature type="compositionally biased region" description="Basic and acidic residues" evidence="1">
    <location>
        <begin position="46"/>
        <end position="64"/>
    </location>
</feature>
<dbReference type="PANTHER" id="PTHR35140:SF1">
    <property type="entry name" value="MITOTIC CHECK POINT PROTEIN BFA1"/>
    <property type="match status" value="1"/>
</dbReference>
<feature type="region of interest" description="Disordered" evidence="1">
    <location>
        <begin position="590"/>
        <end position="721"/>
    </location>
</feature>
<gene>
    <name evidence="2" type="ORF">JX265_005165</name>
</gene>
<feature type="compositionally biased region" description="Polar residues" evidence="1">
    <location>
        <begin position="593"/>
        <end position="606"/>
    </location>
</feature>
<feature type="compositionally biased region" description="Acidic residues" evidence="1">
    <location>
        <begin position="901"/>
        <end position="915"/>
    </location>
</feature>
<feature type="compositionally biased region" description="Low complexity" evidence="1">
    <location>
        <begin position="834"/>
        <end position="846"/>
    </location>
</feature>
<accession>A0A9P9WPV8</accession>
<feature type="compositionally biased region" description="Low complexity" evidence="1">
    <location>
        <begin position="624"/>
        <end position="637"/>
    </location>
</feature>
<name>A0A9P9WPV8_9PEZI</name>
<feature type="region of interest" description="Disordered" evidence="1">
    <location>
        <begin position="137"/>
        <end position="578"/>
    </location>
</feature>